<dbReference type="AlphaFoldDB" id="A0A5S9NU79"/>
<evidence type="ECO:0000313" key="3">
    <source>
        <dbReference type="Proteomes" id="UP000434580"/>
    </source>
</evidence>
<evidence type="ECO:0000313" key="2">
    <source>
        <dbReference type="EMBL" id="CAA0094250.1"/>
    </source>
</evidence>
<feature type="transmembrane region" description="Helical" evidence="1">
    <location>
        <begin position="64"/>
        <end position="84"/>
    </location>
</feature>
<proteinExistence type="predicted"/>
<accession>A0A5S9NU79</accession>
<gene>
    <name evidence="2" type="ORF">DPBNPPHM_03183</name>
</gene>
<feature type="transmembrane region" description="Helical" evidence="1">
    <location>
        <begin position="90"/>
        <end position="113"/>
    </location>
</feature>
<reference evidence="2 3" key="1">
    <citation type="submission" date="2019-11" db="EMBL/GenBank/DDBJ databases">
        <authorList>
            <person name="Holert J."/>
        </authorList>
    </citation>
    <scope>NUCLEOTIDE SEQUENCE [LARGE SCALE GENOMIC DNA]</scope>
    <source>
        <strain evidence="2">BC5_2</strain>
    </source>
</reference>
<name>A0A5S9NU79_9GAMM</name>
<evidence type="ECO:0000256" key="1">
    <source>
        <dbReference type="SAM" id="Phobius"/>
    </source>
</evidence>
<dbReference type="EMBL" id="CACSII010000003">
    <property type="protein sequence ID" value="CAA0094250.1"/>
    <property type="molecule type" value="Genomic_DNA"/>
</dbReference>
<dbReference type="Proteomes" id="UP000434580">
    <property type="component" value="Unassembled WGS sequence"/>
</dbReference>
<dbReference type="OrthoDB" id="5905880at2"/>
<sequence length="161" mass="17804">MSRQYIISNDLDELEQAQQELIESGVEATQIEVLSDDDAGVEKHHLHGMPSLAKTDLVWSTIRGSLLGFTGMAIVLIVAGSFELTSVTGWAPFVLLAIVVLGICSWEGGLWGIHRFNSRYRKFEDRIKNGEHVMIVDFAPILANDVQKVVQVHPKLSSASF</sequence>
<keyword evidence="1" id="KW-0472">Membrane</keyword>
<keyword evidence="1" id="KW-0812">Transmembrane</keyword>
<organism evidence="2 3">
    <name type="scientific">BD1-7 clade bacterium</name>
    <dbReference type="NCBI Taxonomy" id="2029982"/>
    <lineage>
        <taxon>Bacteria</taxon>
        <taxon>Pseudomonadati</taxon>
        <taxon>Pseudomonadota</taxon>
        <taxon>Gammaproteobacteria</taxon>
        <taxon>Cellvibrionales</taxon>
        <taxon>Spongiibacteraceae</taxon>
        <taxon>BD1-7 clade</taxon>
    </lineage>
</organism>
<protein>
    <submittedName>
        <fullName evidence="2">Uncharacterized protein</fullName>
    </submittedName>
</protein>
<keyword evidence="1" id="KW-1133">Transmembrane helix</keyword>